<feature type="transmembrane region" description="Helical" evidence="1">
    <location>
        <begin position="41"/>
        <end position="65"/>
    </location>
</feature>
<accession>A0A3P1WXC3</accession>
<name>A0A3P1WXC3_9ACTN</name>
<feature type="transmembrane region" description="Helical" evidence="1">
    <location>
        <begin position="149"/>
        <end position="169"/>
    </location>
</feature>
<proteinExistence type="predicted"/>
<keyword evidence="1" id="KW-0812">Transmembrane</keyword>
<dbReference type="AlphaFoldDB" id="A0A3P1WXC3"/>
<keyword evidence="1" id="KW-0472">Membrane</keyword>
<feature type="transmembrane region" description="Helical" evidence="1">
    <location>
        <begin position="96"/>
        <end position="121"/>
    </location>
</feature>
<feature type="transmembrane region" description="Helical" evidence="1">
    <location>
        <begin position="181"/>
        <end position="210"/>
    </location>
</feature>
<protein>
    <submittedName>
        <fullName evidence="2">Uncharacterized protein</fullName>
    </submittedName>
</protein>
<dbReference type="OrthoDB" id="4399269at2"/>
<feature type="transmembrane region" description="Helical" evidence="1">
    <location>
        <begin position="239"/>
        <end position="260"/>
    </location>
</feature>
<evidence type="ECO:0000313" key="3">
    <source>
        <dbReference type="Proteomes" id="UP000280935"/>
    </source>
</evidence>
<evidence type="ECO:0000313" key="2">
    <source>
        <dbReference type="EMBL" id="RRD50407.1"/>
    </source>
</evidence>
<dbReference type="RefSeq" id="WP_125227265.1">
    <property type="nucleotide sequence ID" value="NZ_RQYT01000006.1"/>
</dbReference>
<organism evidence="2 3">
    <name type="scientific">Arachnia propionica</name>
    <dbReference type="NCBI Taxonomy" id="1750"/>
    <lineage>
        <taxon>Bacteria</taxon>
        <taxon>Bacillati</taxon>
        <taxon>Actinomycetota</taxon>
        <taxon>Actinomycetes</taxon>
        <taxon>Propionibacteriales</taxon>
        <taxon>Propionibacteriaceae</taxon>
        <taxon>Arachnia</taxon>
    </lineage>
</organism>
<comment type="caution">
    <text evidence="2">The sequence shown here is derived from an EMBL/GenBank/DDBJ whole genome shotgun (WGS) entry which is preliminary data.</text>
</comment>
<dbReference type="Proteomes" id="UP000280935">
    <property type="component" value="Unassembled WGS sequence"/>
</dbReference>
<reference evidence="2 3" key="1">
    <citation type="submission" date="2018-11" db="EMBL/GenBank/DDBJ databases">
        <title>Genomes From Bacteria Associated with the Canine Oral Cavity: a Test Case for Automated Genome-Based Taxonomic Assignment.</title>
        <authorList>
            <person name="Coil D.A."/>
            <person name="Jospin G."/>
            <person name="Darling A.E."/>
            <person name="Wallis C."/>
            <person name="Davis I.J."/>
            <person name="Harris S."/>
            <person name="Eisen J.A."/>
            <person name="Holcombe L.J."/>
            <person name="O'Flynn C."/>
        </authorList>
    </citation>
    <scope>NUCLEOTIDE SEQUENCE [LARGE SCALE GENOMIC DNA]</scope>
    <source>
        <strain evidence="2 3">OH2822_COT-296</strain>
    </source>
</reference>
<gene>
    <name evidence="2" type="ORF">EII35_04450</name>
</gene>
<keyword evidence="1" id="KW-1133">Transmembrane helix</keyword>
<dbReference type="EMBL" id="RQYT01000006">
    <property type="protein sequence ID" value="RRD50407.1"/>
    <property type="molecule type" value="Genomic_DNA"/>
</dbReference>
<evidence type="ECO:0000256" key="1">
    <source>
        <dbReference type="SAM" id="Phobius"/>
    </source>
</evidence>
<feature type="transmembrane region" description="Helical" evidence="1">
    <location>
        <begin position="12"/>
        <end position="35"/>
    </location>
</feature>
<sequence length="271" mass="29121">MVGTLIKHEVRRTLPAIAAVYGVAAVSILTAGLLAASNIPVLSQMGMVIVVTLLGGTTFGLQVYLARDFWSTGFGQQGYLTHSLPLPGRVILRARLLWAAAVAAFASIWMAVMALVSIIFLTPAFMPGADGLAALRQALEVIAQHTEPWHLVAVFLLLWLGNAANQFNLYFAASLGSSPRLVGLGAAGPVLVWIVSGFVFQLLGLLSLLIPLAYTDTGAGHQVQVVNILAMIGRNTDTFFLPLGWVVTLIACVVVILLWMRHVWDRQISLR</sequence>